<dbReference type="AlphaFoldDB" id="A0A9D9N1Z9"/>
<reference evidence="1" key="2">
    <citation type="journal article" date="2021" name="PeerJ">
        <title>Extensive microbial diversity within the chicken gut microbiome revealed by metagenomics and culture.</title>
        <authorList>
            <person name="Gilroy R."/>
            <person name="Ravi A."/>
            <person name="Getino M."/>
            <person name="Pursley I."/>
            <person name="Horton D.L."/>
            <person name="Alikhan N.F."/>
            <person name="Baker D."/>
            <person name="Gharbi K."/>
            <person name="Hall N."/>
            <person name="Watson M."/>
            <person name="Adriaenssens E.M."/>
            <person name="Foster-Nyarko E."/>
            <person name="Jarju S."/>
            <person name="Secka A."/>
            <person name="Antonio M."/>
            <person name="Oren A."/>
            <person name="Chaudhuri R.R."/>
            <person name="La Ragione R."/>
            <person name="Hildebrand F."/>
            <person name="Pallen M.J."/>
        </authorList>
    </citation>
    <scope>NUCLEOTIDE SEQUENCE</scope>
    <source>
        <strain evidence="1">10532</strain>
    </source>
</reference>
<keyword evidence="1" id="KW-0436">Ligase</keyword>
<protein>
    <submittedName>
        <fullName evidence="1">2'-5' RNA ligase family protein</fullName>
    </submittedName>
</protein>
<gene>
    <name evidence="1" type="ORF">IAA81_04125</name>
</gene>
<reference evidence="1" key="1">
    <citation type="submission" date="2020-10" db="EMBL/GenBank/DDBJ databases">
        <authorList>
            <person name="Gilroy R."/>
        </authorList>
    </citation>
    <scope>NUCLEOTIDE SEQUENCE</scope>
    <source>
        <strain evidence="1">10532</strain>
    </source>
</reference>
<accession>A0A9D9N1Z9</accession>
<dbReference type="EMBL" id="JADIMM010000058">
    <property type="protein sequence ID" value="MBO8457399.1"/>
    <property type="molecule type" value="Genomic_DNA"/>
</dbReference>
<dbReference type="Pfam" id="PF13563">
    <property type="entry name" value="2_5_RNA_ligase2"/>
    <property type="match status" value="1"/>
</dbReference>
<sequence>MKQKYFIQQTHFIGVLLPKDLEETLENCRKYMNRTYGCKSGYGTPVHITLIPPFYLQEDFSTEDLKNGIEEYVLNRQLSFTASIENFNSFGDRTIFANVIQDENWIKLRDETLKGIFTACPGCTRKDKRVFQPHATVANRDIPHGAIPDALKVLNELNLIKSFPVDNITIFERKGSRWEAAVILEL</sequence>
<dbReference type="PANTHER" id="PTHR40037:SF1">
    <property type="entry name" value="PHOSPHOESTERASE SAOUHSC_00951-RELATED"/>
    <property type="match status" value="1"/>
</dbReference>
<name>A0A9D9N1Z9_9SPIR</name>
<dbReference type="Gene3D" id="3.90.1140.10">
    <property type="entry name" value="Cyclic phosphodiesterase"/>
    <property type="match status" value="1"/>
</dbReference>
<organism evidence="1 2">
    <name type="scientific">Candidatus Gallitreponema excrementavium</name>
    <dbReference type="NCBI Taxonomy" id="2840840"/>
    <lineage>
        <taxon>Bacteria</taxon>
        <taxon>Pseudomonadati</taxon>
        <taxon>Spirochaetota</taxon>
        <taxon>Spirochaetia</taxon>
        <taxon>Spirochaetales</taxon>
        <taxon>Candidatus Gallitreponema</taxon>
    </lineage>
</organism>
<dbReference type="PANTHER" id="PTHR40037">
    <property type="entry name" value="PHOSPHOESTERASE YJCG-RELATED"/>
    <property type="match status" value="1"/>
</dbReference>
<evidence type="ECO:0000313" key="2">
    <source>
        <dbReference type="Proteomes" id="UP000823638"/>
    </source>
</evidence>
<comment type="caution">
    <text evidence="1">The sequence shown here is derived from an EMBL/GenBank/DDBJ whole genome shotgun (WGS) entry which is preliminary data.</text>
</comment>
<dbReference type="GO" id="GO:0016874">
    <property type="term" value="F:ligase activity"/>
    <property type="evidence" value="ECO:0007669"/>
    <property type="project" value="UniProtKB-KW"/>
</dbReference>
<proteinExistence type="predicted"/>
<dbReference type="Proteomes" id="UP000823638">
    <property type="component" value="Unassembled WGS sequence"/>
</dbReference>
<dbReference type="SUPFAM" id="SSF55144">
    <property type="entry name" value="LigT-like"/>
    <property type="match status" value="1"/>
</dbReference>
<evidence type="ECO:0000313" key="1">
    <source>
        <dbReference type="EMBL" id="MBO8457399.1"/>
    </source>
</evidence>
<dbReference type="InterPro" id="IPR009097">
    <property type="entry name" value="Cyclic_Pdiesterase"/>
</dbReference>
<dbReference type="InterPro" id="IPR050580">
    <property type="entry name" value="2H_phosphoesterase_YjcG-like"/>
</dbReference>